<dbReference type="InterPro" id="IPR050239">
    <property type="entry name" value="Sigma-70_RNA_pol_init_factors"/>
</dbReference>
<dbReference type="InterPro" id="IPR016262">
    <property type="entry name" value="RNA_pol_sigma_SigB/C/D/F"/>
</dbReference>
<dbReference type="RefSeq" id="XP_016651987.1">
    <property type="nucleotide sequence ID" value="XM_016796501.1"/>
</dbReference>
<dbReference type="InterPro" id="IPR007630">
    <property type="entry name" value="RNA_pol_sigma70_r4"/>
</dbReference>
<proteinExistence type="inferred from homology"/>
<evidence type="ECO:0000256" key="5">
    <source>
        <dbReference type="ARBA" id="ARBA00023163"/>
    </source>
</evidence>
<dbReference type="GeneID" id="103339111"/>
<dbReference type="InterPro" id="IPR013324">
    <property type="entry name" value="RNA_pol_sigma_r3/r4-like"/>
</dbReference>
<dbReference type="PANTHER" id="PTHR30603:SF57">
    <property type="entry name" value="RNA POLYMERASE SIGMA FACTOR SIGB"/>
    <property type="match status" value="1"/>
</dbReference>
<keyword evidence="6" id="KW-0934">Plastid</keyword>
<comment type="similarity">
    <text evidence="1 6">Belongs to the sigma-70 factor family.</text>
</comment>
<reference evidence="8" key="1">
    <citation type="journal article" date="2012" name="Nat. Commun.">
        <title>The genome of Prunus mume.</title>
        <authorList>
            <person name="Zhang Q."/>
            <person name="Chen W."/>
            <person name="Sun L."/>
            <person name="Zhao F."/>
            <person name="Huang B."/>
            <person name="Yang W."/>
            <person name="Tao Y."/>
            <person name="Wang J."/>
            <person name="Yuan Z."/>
            <person name="Fan G."/>
            <person name="Xing Z."/>
            <person name="Han C."/>
            <person name="Pan H."/>
            <person name="Zhong X."/>
            <person name="Shi W."/>
            <person name="Liang X."/>
            <person name="Du D."/>
            <person name="Sun F."/>
            <person name="Xu Z."/>
            <person name="Hao R."/>
            <person name="Lv T."/>
            <person name="Lv Y."/>
            <person name="Zheng Z."/>
            <person name="Sun M."/>
            <person name="Luo L."/>
            <person name="Cai M."/>
            <person name="Gao Y."/>
            <person name="Wang J."/>
            <person name="Yin Y."/>
            <person name="Xu X."/>
            <person name="Cheng T."/>
            <person name="Wang J."/>
        </authorList>
    </citation>
    <scope>NUCLEOTIDE SEQUENCE [LARGE SCALE GENOMIC DNA]</scope>
</reference>
<evidence type="ECO:0000313" key="8">
    <source>
        <dbReference type="Proteomes" id="UP000694861"/>
    </source>
</evidence>
<evidence type="ECO:0000256" key="3">
    <source>
        <dbReference type="ARBA" id="ARBA00023082"/>
    </source>
</evidence>
<comment type="subcellular location">
    <subcellularLocation>
        <location evidence="6">Plastid</location>
        <location evidence="6">Chloroplast</location>
    </subcellularLocation>
</comment>
<evidence type="ECO:0000256" key="4">
    <source>
        <dbReference type="ARBA" id="ARBA00023125"/>
    </source>
</evidence>
<dbReference type="InterPro" id="IPR007624">
    <property type="entry name" value="RNA_pol_sigma70_r3"/>
</dbReference>
<dbReference type="PANTHER" id="PTHR30603">
    <property type="entry name" value="RNA POLYMERASE SIGMA FACTOR RPO"/>
    <property type="match status" value="1"/>
</dbReference>
<dbReference type="PIRSF" id="PIRSF000767">
    <property type="entry name" value="RNA_pol_sigma_SigB/C/D"/>
    <property type="match status" value="1"/>
</dbReference>
<dbReference type="NCBIfam" id="TIGR02937">
    <property type="entry name" value="sigma70-ECF"/>
    <property type="match status" value="1"/>
</dbReference>
<dbReference type="InterPro" id="IPR007627">
    <property type="entry name" value="RNA_pol_sigma70_r2"/>
</dbReference>
<dbReference type="CDD" id="cd06171">
    <property type="entry name" value="Sigma70_r4"/>
    <property type="match status" value="1"/>
</dbReference>
<dbReference type="InterPro" id="IPR000943">
    <property type="entry name" value="RNA_pol_sigma70"/>
</dbReference>
<dbReference type="InterPro" id="IPR013325">
    <property type="entry name" value="RNA_pol_sigma_r2"/>
</dbReference>
<dbReference type="Gene3D" id="1.10.601.10">
    <property type="entry name" value="RNA Polymerase Primary Sigma Factor"/>
    <property type="match status" value="1"/>
</dbReference>
<gene>
    <name evidence="9" type="primary">LOC103339111</name>
</gene>
<keyword evidence="5 6" id="KW-0804">Transcription</keyword>
<evidence type="ECO:0000256" key="1">
    <source>
        <dbReference type="ARBA" id="ARBA00007788"/>
    </source>
</evidence>
<dbReference type="InterPro" id="IPR014284">
    <property type="entry name" value="RNA_pol_sigma-70_dom"/>
</dbReference>
<dbReference type="Proteomes" id="UP000694861">
    <property type="component" value="Linkage group LG8"/>
</dbReference>
<dbReference type="SUPFAM" id="SSF88659">
    <property type="entry name" value="Sigma3 and sigma4 domains of RNA polymerase sigma factors"/>
    <property type="match status" value="2"/>
</dbReference>
<feature type="domain" description="RNA polymerase sigma-70" evidence="7">
    <location>
        <begin position="574"/>
        <end position="600"/>
    </location>
</feature>
<comment type="function">
    <text evidence="6">Sigma factors are initiation factors that promote the attachment of plastid-encoded RNA polymerase (PEP) to specific initiation sites and are then released.</text>
</comment>
<dbReference type="PROSITE" id="PS00716">
    <property type="entry name" value="SIGMA70_2"/>
    <property type="match status" value="1"/>
</dbReference>
<evidence type="ECO:0000259" key="7">
    <source>
        <dbReference type="PROSITE" id="PS00716"/>
    </source>
</evidence>
<evidence type="ECO:0000256" key="2">
    <source>
        <dbReference type="ARBA" id="ARBA00023015"/>
    </source>
</evidence>
<dbReference type="SUPFAM" id="SSF88946">
    <property type="entry name" value="Sigma2 domain of RNA polymerase sigma factors"/>
    <property type="match status" value="1"/>
</dbReference>
<dbReference type="Pfam" id="PF04545">
    <property type="entry name" value="Sigma70_r4"/>
    <property type="match status" value="1"/>
</dbReference>
<accession>A0ABM1LX60</accession>
<sequence length="615" mass="68165">MSILSISSSSSSSAVGFCNSHKHTPPNVSSSLICPSFLSPLPLSYPTNHRHKKKRAIGVMSTKLTVLGFRVRTQRLFFDGLFKEGTSIAKGFQAKSRDPLCFRAQSILSTASRSTSTGTTTVLDVEKLRLPSLEVNSDSLAANRPWTYTGATGPPIEANFGATLATENLLTSEEAVIAAAAAEAVTLAKAALKVAKDVALLHMETKQPSRLGASMGSETALVENHFIQLAIKESEDVESTNQEFELLQEQLSEGITARSSRQIERKARRAKAAEKAAASVVSVKSGSTSRKKRASLQDVDHSDPLRYLRATTHTSRLLTANEEIELSEGIQELLKLEKLQEELVQRCGGQPTIAQWAAAAGVDQKTLRKRINYGILCKDKMIKSNIRLVISIAKNYQGAGMNLQDLVQQGCRGLVRGAEKFDASKGFKFSTYAHWWIKQAVRKSLSDQSRTIRLPFHMVEATYRVREAKKQLYSVNGRHPNDEEVAEATGLSMKRLAAVLLTPKAPRSLEQKIGINQNLKPSEVIADPDAETAEDMLMKKFMKQDLEKVLDSLNAREKQVVRWRFGLEDGRMKTLQEIGELMGVSRERIRQIESCAFRKLKNKKRTKHLQQYVVS</sequence>
<keyword evidence="3 6" id="KW-0731">Sigma factor</keyword>
<evidence type="ECO:0000313" key="9">
    <source>
        <dbReference type="RefSeq" id="XP_016651987.1"/>
    </source>
</evidence>
<keyword evidence="8" id="KW-1185">Reference proteome</keyword>
<dbReference type="PRINTS" id="PR00046">
    <property type="entry name" value="SIGMA70FCT"/>
</dbReference>
<protein>
    <recommendedName>
        <fullName evidence="6">RNA polymerase sigma factor</fullName>
    </recommendedName>
</protein>
<dbReference type="Gene3D" id="1.10.10.10">
    <property type="entry name" value="Winged helix-like DNA-binding domain superfamily/Winged helix DNA-binding domain"/>
    <property type="match status" value="2"/>
</dbReference>
<evidence type="ECO:0000256" key="6">
    <source>
        <dbReference type="PIRNR" id="PIRNR000767"/>
    </source>
</evidence>
<dbReference type="Pfam" id="PF04542">
    <property type="entry name" value="Sigma70_r2"/>
    <property type="match status" value="1"/>
</dbReference>
<dbReference type="Pfam" id="PF04539">
    <property type="entry name" value="Sigma70_r3"/>
    <property type="match status" value="1"/>
</dbReference>
<keyword evidence="2 6" id="KW-0805">Transcription regulation</keyword>
<name>A0ABM1LX60_PRUMU</name>
<organism evidence="8 9">
    <name type="scientific">Prunus mume</name>
    <name type="common">Japanese apricot</name>
    <name type="synonym">Armeniaca mume</name>
    <dbReference type="NCBI Taxonomy" id="102107"/>
    <lineage>
        <taxon>Eukaryota</taxon>
        <taxon>Viridiplantae</taxon>
        <taxon>Streptophyta</taxon>
        <taxon>Embryophyta</taxon>
        <taxon>Tracheophyta</taxon>
        <taxon>Spermatophyta</taxon>
        <taxon>Magnoliopsida</taxon>
        <taxon>eudicotyledons</taxon>
        <taxon>Gunneridae</taxon>
        <taxon>Pentapetalae</taxon>
        <taxon>rosids</taxon>
        <taxon>fabids</taxon>
        <taxon>Rosales</taxon>
        <taxon>Rosaceae</taxon>
        <taxon>Amygdaloideae</taxon>
        <taxon>Amygdaleae</taxon>
        <taxon>Prunus</taxon>
    </lineage>
</organism>
<keyword evidence="4 6" id="KW-0238">DNA-binding</keyword>
<dbReference type="InterPro" id="IPR036388">
    <property type="entry name" value="WH-like_DNA-bd_sf"/>
</dbReference>
<keyword evidence="6" id="KW-0150">Chloroplast</keyword>
<reference evidence="9" key="2">
    <citation type="submission" date="2025-08" db="UniProtKB">
        <authorList>
            <consortium name="RefSeq"/>
        </authorList>
    </citation>
    <scope>IDENTIFICATION</scope>
</reference>